<gene>
    <name evidence="2" type="ORF">RF679_05340</name>
</gene>
<keyword evidence="1" id="KW-0732">Signal</keyword>
<dbReference type="Proteomes" id="UP001181355">
    <property type="component" value="Chromosome"/>
</dbReference>
<keyword evidence="3" id="KW-1185">Reference proteome</keyword>
<feature type="signal peptide" evidence="1">
    <location>
        <begin position="1"/>
        <end position="20"/>
    </location>
</feature>
<proteinExistence type="predicted"/>
<evidence type="ECO:0000313" key="3">
    <source>
        <dbReference type="Proteomes" id="UP001181355"/>
    </source>
</evidence>
<accession>A0ABY9RKG3</accession>
<protein>
    <recommendedName>
        <fullName evidence="4">DUF4476 domain-containing protein</fullName>
    </recommendedName>
</protein>
<sequence>MLRYAIILIALALPFSNTQAQSKLGNFKDNTSLPSDAYGKVIQSLIDVTNSGNPEEIKKFLLANTTKDFLEALPLQEHIGRIAGFGQAHGGCDFYALRESAATASDSDLRQLIVKGRASGDWFEVMLSFEGNQAPKIANMAAKEIPPAVK</sequence>
<feature type="chain" id="PRO_5045427108" description="DUF4476 domain-containing protein" evidence="1">
    <location>
        <begin position="21"/>
        <end position="150"/>
    </location>
</feature>
<evidence type="ECO:0000313" key="2">
    <source>
        <dbReference type="EMBL" id="WMW81704.1"/>
    </source>
</evidence>
<dbReference type="EMBL" id="CP133720">
    <property type="protein sequence ID" value="WMW81704.1"/>
    <property type="molecule type" value="Genomic_DNA"/>
</dbReference>
<reference evidence="2" key="1">
    <citation type="submission" date="2023-09" db="EMBL/GenBank/DDBJ databases">
        <title>Undibacterium sp. 20NA77.5 isolated from freshwater.</title>
        <authorList>
            <person name="Le V."/>
            <person name="Ko S.-R."/>
            <person name="Ahn C.-Y."/>
            <person name="Oh H.-M."/>
        </authorList>
    </citation>
    <scope>NUCLEOTIDE SEQUENCE</scope>
    <source>
        <strain evidence="2">20NA77.5</strain>
    </source>
</reference>
<dbReference type="RefSeq" id="WP_309483182.1">
    <property type="nucleotide sequence ID" value="NZ_CP133720.1"/>
</dbReference>
<evidence type="ECO:0000256" key="1">
    <source>
        <dbReference type="SAM" id="SignalP"/>
    </source>
</evidence>
<evidence type="ECO:0008006" key="4">
    <source>
        <dbReference type="Google" id="ProtNLM"/>
    </source>
</evidence>
<organism evidence="2 3">
    <name type="scientific">Undibacterium cyanobacteriorum</name>
    <dbReference type="NCBI Taxonomy" id="3073561"/>
    <lineage>
        <taxon>Bacteria</taxon>
        <taxon>Pseudomonadati</taxon>
        <taxon>Pseudomonadota</taxon>
        <taxon>Betaproteobacteria</taxon>
        <taxon>Burkholderiales</taxon>
        <taxon>Oxalobacteraceae</taxon>
        <taxon>Undibacterium</taxon>
    </lineage>
</organism>
<name>A0ABY9RKG3_9BURK</name>